<sequence>MTGGTGVFGKRETHFVVLNDLDDGREAVRRALQDAPEAERPGLERALAVLDSVTGSEAPQVRWTREVLAEAGIDPVEREVAAVREVRKRMPGLSLVAAVELVRSLNPGVRARGK</sequence>
<proteinExistence type="predicted"/>
<evidence type="ECO:0000313" key="1">
    <source>
        <dbReference type="EMBL" id="NYI82614.1"/>
    </source>
</evidence>
<organism evidence="1 2">
    <name type="scientific">Saccharopolyspora hordei</name>
    <dbReference type="NCBI Taxonomy" id="1838"/>
    <lineage>
        <taxon>Bacteria</taxon>
        <taxon>Bacillati</taxon>
        <taxon>Actinomycetota</taxon>
        <taxon>Actinomycetes</taxon>
        <taxon>Pseudonocardiales</taxon>
        <taxon>Pseudonocardiaceae</taxon>
        <taxon>Saccharopolyspora</taxon>
    </lineage>
</organism>
<accession>A0A853ADR4</accession>
<reference evidence="1 2" key="1">
    <citation type="submission" date="2020-07" db="EMBL/GenBank/DDBJ databases">
        <title>Sequencing the genomes of 1000 actinobacteria strains.</title>
        <authorList>
            <person name="Klenk H.-P."/>
        </authorList>
    </citation>
    <scope>NUCLEOTIDE SEQUENCE [LARGE SCALE GENOMIC DNA]</scope>
    <source>
        <strain evidence="1 2">DSM 44065</strain>
    </source>
</reference>
<dbReference type="Proteomes" id="UP000587002">
    <property type="component" value="Unassembled WGS sequence"/>
</dbReference>
<protein>
    <submittedName>
        <fullName evidence="1">Uncharacterized protein</fullName>
    </submittedName>
</protein>
<evidence type="ECO:0000313" key="2">
    <source>
        <dbReference type="Proteomes" id="UP000587002"/>
    </source>
</evidence>
<gene>
    <name evidence="1" type="ORF">HNR68_001244</name>
</gene>
<dbReference type="RefSeq" id="WP_179718542.1">
    <property type="nucleotide sequence ID" value="NZ_BAABFH010000001.1"/>
</dbReference>
<dbReference type="AlphaFoldDB" id="A0A853ADR4"/>
<keyword evidence="2" id="KW-1185">Reference proteome</keyword>
<dbReference type="EMBL" id="JACCFJ010000001">
    <property type="protein sequence ID" value="NYI82614.1"/>
    <property type="molecule type" value="Genomic_DNA"/>
</dbReference>
<name>A0A853ADR4_9PSEU</name>
<comment type="caution">
    <text evidence="1">The sequence shown here is derived from an EMBL/GenBank/DDBJ whole genome shotgun (WGS) entry which is preliminary data.</text>
</comment>